<protein>
    <submittedName>
        <fullName evidence="2">Uncharacterized protein</fullName>
    </submittedName>
</protein>
<dbReference type="Proteomes" id="UP000007266">
    <property type="component" value="Linkage group 2"/>
</dbReference>
<keyword evidence="3" id="KW-1185">Reference proteome</keyword>
<evidence type="ECO:0000313" key="2">
    <source>
        <dbReference type="EMBL" id="EEZ98232.1"/>
    </source>
</evidence>
<accession>D6W8Y6</accession>
<dbReference type="HOGENOM" id="CLU_2852560_0_0_1"/>
<name>D6W8Y6_TRICA</name>
<feature type="compositionally biased region" description="Basic and acidic residues" evidence="1">
    <location>
        <begin position="1"/>
        <end position="12"/>
    </location>
</feature>
<evidence type="ECO:0000313" key="3">
    <source>
        <dbReference type="Proteomes" id="UP000007266"/>
    </source>
</evidence>
<organism evidence="2 3">
    <name type="scientific">Tribolium castaneum</name>
    <name type="common">Red flour beetle</name>
    <dbReference type="NCBI Taxonomy" id="7070"/>
    <lineage>
        <taxon>Eukaryota</taxon>
        <taxon>Metazoa</taxon>
        <taxon>Ecdysozoa</taxon>
        <taxon>Arthropoda</taxon>
        <taxon>Hexapoda</taxon>
        <taxon>Insecta</taxon>
        <taxon>Pterygota</taxon>
        <taxon>Neoptera</taxon>
        <taxon>Endopterygota</taxon>
        <taxon>Coleoptera</taxon>
        <taxon>Polyphaga</taxon>
        <taxon>Cucujiformia</taxon>
        <taxon>Tenebrionidae</taxon>
        <taxon>Tenebrionidae incertae sedis</taxon>
        <taxon>Tribolium</taxon>
    </lineage>
</organism>
<feature type="region of interest" description="Disordered" evidence="1">
    <location>
        <begin position="1"/>
        <end position="24"/>
    </location>
</feature>
<dbReference type="EMBL" id="KQ971312">
    <property type="protein sequence ID" value="EEZ98232.1"/>
    <property type="molecule type" value="Genomic_DNA"/>
</dbReference>
<proteinExistence type="predicted"/>
<evidence type="ECO:0000256" key="1">
    <source>
        <dbReference type="SAM" id="MobiDB-lite"/>
    </source>
</evidence>
<reference evidence="2 3" key="1">
    <citation type="journal article" date="2008" name="Nature">
        <title>The genome of the model beetle and pest Tribolium castaneum.</title>
        <authorList>
            <consortium name="Tribolium Genome Sequencing Consortium"/>
            <person name="Richards S."/>
            <person name="Gibbs R.A."/>
            <person name="Weinstock G.M."/>
            <person name="Brown S.J."/>
            <person name="Denell R."/>
            <person name="Beeman R.W."/>
            <person name="Gibbs R."/>
            <person name="Beeman R.W."/>
            <person name="Brown S.J."/>
            <person name="Bucher G."/>
            <person name="Friedrich M."/>
            <person name="Grimmelikhuijzen C.J."/>
            <person name="Klingler M."/>
            <person name="Lorenzen M."/>
            <person name="Richards S."/>
            <person name="Roth S."/>
            <person name="Schroder R."/>
            <person name="Tautz D."/>
            <person name="Zdobnov E.M."/>
            <person name="Muzny D."/>
            <person name="Gibbs R.A."/>
            <person name="Weinstock G.M."/>
            <person name="Attaway T."/>
            <person name="Bell S."/>
            <person name="Buhay C.J."/>
            <person name="Chandrabose M.N."/>
            <person name="Chavez D."/>
            <person name="Clerk-Blankenburg K.P."/>
            <person name="Cree A."/>
            <person name="Dao M."/>
            <person name="Davis C."/>
            <person name="Chacko J."/>
            <person name="Dinh H."/>
            <person name="Dugan-Rocha S."/>
            <person name="Fowler G."/>
            <person name="Garner T.T."/>
            <person name="Garnes J."/>
            <person name="Gnirke A."/>
            <person name="Hawes A."/>
            <person name="Hernandez J."/>
            <person name="Hines S."/>
            <person name="Holder M."/>
            <person name="Hume J."/>
            <person name="Jhangiani S.N."/>
            <person name="Joshi V."/>
            <person name="Khan Z.M."/>
            <person name="Jackson L."/>
            <person name="Kovar C."/>
            <person name="Kowis A."/>
            <person name="Lee S."/>
            <person name="Lewis L.R."/>
            <person name="Margolis J."/>
            <person name="Morgan M."/>
            <person name="Nazareth L.V."/>
            <person name="Nguyen N."/>
            <person name="Okwuonu G."/>
            <person name="Parker D."/>
            <person name="Richards S."/>
            <person name="Ruiz S.J."/>
            <person name="Santibanez J."/>
            <person name="Savard J."/>
            <person name="Scherer S.E."/>
            <person name="Schneider B."/>
            <person name="Sodergren E."/>
            <person name="Tautz D."/>
            <person name="Vattahil S."/>
            <person name="Villasana D."/>
            <person name="White C.S."/>
            <person name="Wright R."/>
            <person name="Park Y."/>
            <person name="Beeman R.W."/>
            <person name="Lord J."/>
            <person name="Oppert B."/>
            <person name="Lorenzen M."/>
            <person name="Brown S."/>
            <person name="Wang L."/>
            <person name="Savard J."/>
            <person name="Tautz D."/>
            <person name="Richards S."/>
            <person name="Weinstock G."/>
            <person name="Gibbs R.A."/>
            <person name="Liu Y."/>
            <person name="Worley K."/>
            <person name="Weinstock G."/>
            <person name="Elsik C.G."/>
            <person name="Reese J.T."/>
            <person name="Elhaik E."/>
            <person name="Landan G."/>
            <person name="Graur D."/>
            <person name="Arensburger P."/>
            <person name="Atkinson P."/>
            <person name="Beeman R.W."/>
            <person name="Beidler J."/>
            <person name="Brown S.J."/>
            <person name="Demuth J.P."/>
            <person name="Drury D.W."/>
            <person name="Du Y.Z."/>
            <person name="Fujiwara H."/>
            <person name="Lorenzen M."/>
            <person name="Maselli V."/>
            <person name="Osanai M."/>
            <person name="Park Y."/>
            <person name="Robertson H.M."/>
            <person name="Tu Z."/>
            <person name="Wang J.J."/>
            <person name="Wang S."/>
            <person name="Richards S."/>
            <person name="Song H."/>
            <person name="Zhang L."/>
            <person name="Sodergren E."/>
            <person name="Werner D."/>
            <person name="Stanke M."/>
            <person name="Morgenstern B."/>
            <person name="Solovyev V."/>
            <person name="Kosarev P."/>
            <person name="Brown G."/>
            <person name="Chen H.C."/>
            <person name="Ermolaeva O."/>
            <person name="Hlavina W."/>
            <person name="Kapustin Y."/>
            <person name="Kiryutin B."/>
            <person name="Kitts P."/>
            <person name="Maglott D."/>
            <person name="Pruitt K."/>
            <person name="Sapojnikov V."/>
            <person name="Souvorov A."/>
            <person name="Mackey A.J."/>
            <person name="Waterhouse R.M."/>
            <person name="Wyder S."/>
            <person name="Zdobnov E.M."/>
            <person name="Zdobnov E.M."/>
            <person name="Wyder S."/>
            <person name="Kriventseva E.V."/>
            <person name="Kadowaki T."/>
            <person name="Bork P."/>
            <person name="Aranda M."/>
            <person name="Bao R."/>
            <person name="Beermann A."/>
            <person name="Berns N."/>
            <person name="Bolognesi R."/>
            <person name="Bonneton F."/>
            <person name="Bopp D."/>
            <person name="Brown S.J."/>
            <person name="Bucher G."/>
            <person name="Butts T."/>
            <person name="Chaumot A."/>
            <person name="Denell R.E."/>
            <person name="Ferrier D.E."/>
            <person name="Friedrich M."/>
            <person name="Gordon C.M."/>
            <person name="Jindra M."/>
            <person name="Klingler M."/>
            <person name="Lan Q."/>
            <person name="Lattorff H.M."/>
            <person name="Laudet V."/>
            <person name="von Levetsow C."/>
            <person name="Liu Z."/>
            <person name="Lutz R."/>
            <person name="Lynch J.A."/>
            <person name="da Fonseca R.N."/>
            <person name="Posnien N."/>
            <person name="Reuter R."/>
            <person name="Roth S."/>
            <person name="Savard J."/>
            <person name="Schinko J.B."/>
            <person name="Schmitt C."/>
            <person name="Schoppmeier M."/>
            <person name="Schroder R."/>
            <person name="Shippy T.D."/>
            <person name="Simonnet F."/>
            <person name="Marques-Souza H."/>
            <person name="Tautz D."/>
            <person name="Tomoyasu Y."/>
            <person name="Trauner J."/>
            <person name="Van der Zee M."/>
            <person name="Vervoort M."/>
            <person name="Wittkopp N."/>
            <person name="Wimmer E.A."/>
            <person name="Yang X."/>
            <person name="Jones A.K."/>
            <person name="Sattelle D.B."/>
            <person name="Ebert P.R."/>
            <person name="Nelson D."/>
            <person name="Scott J.G."/>
            <person name="Beeman R.W."/>
            <person name="Muthukrishnan S."/>
            <person name="Kramer K.J."/>
            <person name="Arakane Y."/>
            <person name="Beeman R.W."/>
            <person name="Zhu Q."/>
            <person name="Hogenkamp D."/>
            <person name="Dixit R."/>
            <person name="Oppert B."/>
            <person name="Jiang H."/>
            <person name="Zou Z."/>
            <person name="Marshall J."/>
            <person name="Elpidina E."/>
            <person name="Vinokurov K."/>
            <person name="Oppert C."/>
            <person name="Zou Z."/>
            <person name="Evans J."/>
            <person name="Lu Z."/>
            <person name="Zhao P."/>
            <person name="Sumathipala N."/>
            <person name="Altincicek B."/>
            <person name="Vilcinskas A."/>
            <person name="Williams M."/>
            <person name="Hultmark D."/>
            <person name="Hetru C."/>
            <person name="Jiang H."/>
            <person name="Grimmelikhuijzen C.J."/>
            <person name="Hauser F."/>
            <person name="Cazzamali G."/>
            <person name="Williamson M."/>
            <person name="Park Y."/>
            <person name="Li B."/>
            <person name="Tanaka Y."/>
            <person name="Predel R."/>
            <person name="Neupert S."/>
            <person name="Schachtner J."/>
            <person name="Verleyen P."/>
            <person name="Raible F."/>
            <person name="Bork P."/>
            <person name="Friedrich M."/>
            <person name="Walden K.K."/>
            <person name="Robertson H.M."/>
            <person name="Angeli S."/>
            <person name="Foret S."/>
            <person name="Bucher G."/>
            <person name="Schuetz S."/>
            <person name="Maleszka R."/>
            <person name="Wimmer E.A."/>
            <person name="Beeman R.W."/>
            <person name="Lorenzen M."/>
            <person name="Tomoyasu Y."/>
            <person name="Miller S.C."/>
            <person name="Grossmann D."/>
            <person name="Bucher G."/>
        </authorList>
    </citation>
    <scope>NUCLEOTIDE SEQUENCE [LARGE SCALE GENOMIC DNA]</scope>
    <source>
        <strain evidence="2 3">Georgia GA2</strain>
    </source>
</reference>
<dbReference type="AlphaFoldDB" id="D6W8Y6"/>
<sequence>MADGGKKDESRQGSRAATSDSMMVDTFTFTGPEECEEKAHQNTQERCTDSDKLFIAAKHADIDMP</sequence>
<gene>
    <name evidence="2" type="primary">GLEAN_00671</name>
    <name evidence="2" type="ORF">TcasGA2_TC000671</name>
</gene>
<reference evidence="2 3" key="2">
    <citation type="journal article" date="2010" name="Nucleic Acids Res.">
        <title>BeetleBase in 2010: revisions to provide comprehensive genomic information for Tribolium castaneum.</title>
        <authorList>
            <person name="Kim H.S."/>
            <person name="Murphy T."/>
            <person name="Xia J."/>
            <person name="Caragea D."/>
            <person name="Park Y."/>
            <person name="Beeman R.W."/>
            <person name="Lorenzen M.D."/>
            <person name="Butcher S."/>
            <person name="Manak J.R."/>
            <person name="Brown S.J."/>
        </authorList>
    </citation>
    <scope>GENOME REANNOTATION</scope>
    <source>
        <strain evidence="2 3">Georgia GA2</strain>
    </source>
</reference>